<dbReference type="PROSITE" id="PS51186">
    <property type="entry name" value="GNAT"/>
    <property type="match status" value="1"/>
</dbReference>
<keyword evidence="2" id="KW-0808">Transferase</keyword>
<dbReference type="EC" id="2.3.-.-" evidence="2"/>
<accession>A0ABW4ZW43</accession>
<comment type="caution">
    <text evidence="2">The sequence shown here is derived from an EMBL/GenBank/DDBJ whole genome shotgun (WGS) entry which is preliminary data.</text>
</comment>
<dbReference type="InterPro" id="IPR000182">
    <property type="entry name" value="GNAT_dom"/>
</dbReference>
<dbReference type="EMBL" id="JBHUIO010000005">
    <property type="protein sequence ID" value="MFD2170217.1"/>
    <property type="molecule type" value="Genomic_DNA"/>
</dbReference>
<dbReference type="GO" id="GO:0016746">
    <property type="term" value="F:acyltransferase activity"/>
    <property type="evidence" value="ECO:0007669"/>
    <property type="project" value="UniProtKB-KW"/>
</dbReference>
<feature type="domain" description="N-acetyltransferase" evidence="1">
    <location>
        <begin position="3"/>
        <end position="148"/>
    </location>
</feature>
<keyword evidence="2" id="KW-0012">Acyltransferase</keyword>
<name>A0ABW4ZW43_9BACL</name>
<reference evidence="3" key="1">
    <citation type="journal article" date="2019" name="Int. J. Syst. Evol. Microbiol.">
        <title>The Global Catalogue of Microorganisms (GCM) 10K type strain sequencing project: providing services to taxonomists for standard genome sequencing and annotation.</title>
        <authorList>
            <consortium name="The Broad Institute Genomics Platform"/>
            <consortium name="The Broad Institute Genome Sequencing Center for Infectious Disease"/>
            <person name="Wu L."/>
            <person name="Ma J."/>
        </authorList>
    </citation>
    <scope>NUCLEOTIDE SEQUENCE [LARGE SCALE GENOMIC DNA]</scope>
    <source>
        <strain evidence="3">CGMCC 1.13574</strain>
    </source>
</reference>
<gene>
    <name evidence="2" type="ORF">ACFSOY_09425</name>
</gene>
<proteinExistence type="predicted"/>
<dbReference type="Gene3D" id="3.40.630.30">
    <property type="match status" value="1"/>
</dbReference>
<protein>
    <submittedName>
        <fullName evidence="2">GNAT family N-acetyltransferase</fullName>
        <ecNumber evidence="2">2.3.-.-</ecNumber>
    </submittedName>
</protein>
<dbReference type="InterPro" id="IPR016181">
    <property type="entry name" value="Acyl_CoA_acyltransferase"/>
</dbReference>
<dbReference type="SUPFAM" id="SSF55729">
    <property type="entry name" value="Acyl-CoA N-acyltransferases (Nat)"/>
    <property type="match status" value="1"/>
</dbReference>
<organism evidence="2 3">
    <name type="scientific">Tumebacillus lipolyticus</name>
    <dbReference type="NCBI Taxonomy" id="1280370"/>
    <lineage>
        <taxon>Bacteria</taxon>
        <taxon>Bacillati</taxon>
        <taxon>Bacillota</taxon>
        <taxon>Bacilli</taxon>
        <taxon>Bacillales</taxon>
        <taxon>Alicyclobacillaceae</taxon>
        <taxon>Tumebacillus</taxon>
    </lineage>
</organism>
<dbReference type="Proteomes" id="UP001597343">
    <property type="component" value="Unassembled WGS sequence"/>
</dbReference>
<keyword evidence="3" id="KW-1185">Reference proteome</keyword>
<sequence length="162" mass="17663">MRLAIRQAGHEDVATIKRLLREALVSAEGVEEHVGSFLLIEEAEAGVIGTVGMEVLEGRYGLLRSLVVKRGMTSAQIGAEMIALFIAYVETTDVEELYLLTQSTTAPLFIHIGFSTIDKEQLPQAVAQCQHFLAYSQQEAVAMVKKIASTSYPHSAVDSVNK</sequence>
<evidence type="ECO:0000259" key="1">
    <source>
        <dbReference type="PROSITE" id="PS51186"/>
    </source>
</evidence>
<dbReference type="RefSeq" id="WP_386045965.1">
    <property type="nucleotide sequence ID" value="NZ_JBHUIO010000005.1"/>
</dbReference>
<evidence type="ECO:0000313" key="3">
    <source>
        <dbReference type="Proteomes" id="UP001597343"/>
    </source>
</evidence>
<evidence type="ECO:0000313" key="2">
    <source>
        <dbReference type="EMBL" id="MFD2170217.1"/>
    </source>
</evidence>